<evidence type="ECO:0000256" key="1">
    <source>
        <dbReference type="ARBA" id="ARBA00005180"/>
    </source>
</evidence>
<dbReference type="InterPro" id="IPR005765">
    <property type="entry name" value="UPRT"/>
</dbReference>
<dbReference type="NCBIfam" id="TIGR01091">
    <property type="entry name" value="upp"/>
    <property type="match status" value="1"/>
</dbReference>
<dbReference type="NCBIfam" id="NF001097">
    <property type="entry name" value="PRK00129.1"/>
    <property type="match status" value="1"/>
</dbReference>
<sequence length="208" mass="22716">MEQVTEIDHPVVKRYLSILRDKNTETAPFRRAMGTIGTILAAEALTDLPLQEYEVETPIQTATGYKPAAEVFVIPILRAGLSLVDGIISFMPDAKVGHIGVYRDEETHQPVNYYHNFPGGLKGAYTLVVDPMLATGGSGSHAIKFLKENGADNIRFVSLISAPEGIKRLREDHPDVPIITAAIDERLNENAFIVPGLGDAGDRYFGTL</sequence>
<keyword evidence="8 15" id="KW-0460">Magnesium</keyword>
<dbReference type="InterPro" id="IPR050054">
    <property type="entry name" value="UPRTase/APRTase"/>
</dbReference>
<keyword evidence="18" id="KW-1185">Reference proteome</keyword>
<dbReference type="GO" id="GO:0000287">
    <property type="term" value="F:magnesium ion binding"/>
    <property type="evidence" value="ECO:0007669"/>
    <property type="project" value="UniProtKB-UniRule"/>
</dbReference>
<evidence type="ECO:0000313" key="18">
    <source>
        <dbReference type="Proteomes" id="UP001139125"/>
    </source>
</evidence>
<evidence type="ECO:0000256" key="9">
    <source>
        <dbReference type="ARBA" id="ARBA00023134"/>
    </source>
</evidence>
<evidence type="ECO:0000256" key="12">
    <source>
        <dbReference type="ARBA" id="ARBA00056901"/>
    </source>
</evidence>
<evidence type="ECO:0000313" key="17">
    <source>
        <dbReference type="EMBL" id="MCP9290315.1"/>
    </source>
</evidence>
<dbReference type="GO" id="GO:0005737">
    <property type="term" value="C:cytoplasm"/>
    <property type="evidence" value="ECO:0007669"/>
    <property type="project" value="UniProtKB-ARBA"/>
</dbReference>
<dbReference type="SUPFAM" id="SSF53271">
    <property type="entry name" value="PRTase-like"/>
    <property type="match status" value="1"/>
</dbReference>
<keyword evidence="4 15" id="KW-0021">Allosteric enzyme</keyword>
<feature type="binding site" evidence="15">
    <location>
        <position position="199"/>
    </location>
    <ligand>
        <name>5-phospho-alpha-D-ribose 1-diphosphate</name>
        <dbReference type="ChEBI" id="CHEBI:58017"/>
    </ligand>
</feature>
<comment type="activity regulation">
    <text evidence="15">Allosterically activated by GTP.</text>
</comment>
<feature type="binding site" evidence="15">
    <location>
        <begin position="198"/>
        <end position="200"/>
    </location>
    <ligand>
        <name>uracil</name>
        <dbReference type="ChEBI" id="CHEBI:17568"/>
    </ligand>
</feature>
<dbReference type="PANTHER" id="PTHR32315:SF4">
    <property type="entry name" value="URACIL PHOSPHORIBOSYLTRANSFERASE, CHLOROPLASTIC"/>
    <property type="match status" value="1"/>
</dbReference>
<dbReference type="InterPro" id="IPR029057">
    <property type="entry name" value="PRTase-like"/>
</dbReference>
<keyword evidence="7 15" id="KW-0547">Nucleotide-binding</keyword>
<organism evidence="17 18">
    <name type="scientific">Gracilimonas sediminicola</name>
    <dbReference type="NCBI Taxonomy" id="2952158"/>
    <lineage>
        <taxon>Bacteria</taxon>
        <taxon>Pseudomonadati</taxon>
        <taxon>Balneolota</taxon>
        <taxon>Balneolia</taxon>
        <taxon>Balneolales</taxon>
        <taxon>Balneolaceae</taxon>
        <taxon>Gracilimonas</taxon>
    </lineage>
</organism>
<accession>A0A9X2L126</accession>
<dbReference type="CDD" id="cd06223">
    <property type="entry name" value="PRTases_typeI"/>
    <property type="match status" value="1"/>
</dbReference>
<evidence type="ECO:0000256" key="14">
    <source>
        <dbReference type="ARBA" id="ARBA00079807"/>
    </source>
</evidence>
<dbReference type="GO" id="GO:0005525">
    <property type="term" value="F:GTP binding"/>
    <property type="evidence" value="ECO:0007669"/>
    <property type="project" value="UniProtKB-KW"/>
</dbReference>
<evidence type="ECO:0000256" key="6">
    <source>
        <dbReference type="ARBA" id="ARBA00022679"/>
    </source>
</evidence>
<evidence type="ECO:0000256" key="2">
    <source>
        <dbReference type="ARBA" id="ARBA00009516"/>
    </source>
</evidence>
<feature type="binding site" evidence="15">
    <location>
        <position position="103"/>
    </location>
    <ligand>
        <name>5-phospho-alpha-D-ribose 1-diphosphate</name>
        <dbReference type="ChEBI" id="CHEBI:58017"/>
    </ligand>
</feature>
<keyword evidence="5 15" id="KW-0328">Glycosyltransferase</keyword>
<evidence type="ECO:0000256" key="7">
    <source>
        <dbReference type="ARBA" id="ARBA00022741"/>
    </source>
</evidence>
<evidence type="ECO:0000256" key="5">
    <source>
        <dbReference type="ARBA" id="ARBA00022676"/>
    </source>
</evidence>
<dbReference type="GO" id="GO:0004845">
    <property type="term" value="F:uracil phosphoribosyltransferase activity"/>
    <property type="evidence" value="ECO:0007669"/>
    <property type="project" value="UniProtKB-UniRule"/>
</dbReference>
<protein>
    <recommendedName>
        <fullName evidence="13 15">Uracil phosphoribosyltransferase</fullName>
        <ecNumber evidence="3 15">2.4.2.9</ecNumber>
    </recommendedName>
    <alternativeName>
        <fullName evidence="10 15">UMP pyrophosphorylase</fullName>
    </alternativeName>
    <alternativeName>
        <fullName evidence="14 15">UPRTase</fullName>
    </alternativeName>
</protein>
<dbReference type="GO" id="GO:0006223">
    <property type="term" value="P:uracil salvage"/>
    <property type="evidence" value="ECO:0007669"/>
    <property type="project" value="InterPro"/>
</dbReference>
<comment type="cofactor">
    <cofactor evidence="15">
        <name>Mg(2+)</name>
        <dbReference type="ChEBI" id="CHEBI:18420"/>
    </cofactor>
    <text evidence="15">Binds 1 Mg(2+) ion per subunit. The magnesium is bound as Mg-PRPP.</text>
</comment>
<gene>
    <name evidence="15 17" type="primary">upp</name>
    <name evidence="17" type="ORF">NM125_01830</name>
</gene>
<feature type="binding site" evidence="15">
    <location>
        <position position="78"/>
    </location>
    <ligand>
        <name>5-phospho-alpha-D-ribose 1-diphosphate</name>
        <dbReference type="ChEBI" id="CHEBI:58017"/>
    </ligand>
</feature>
<feature type="binding site" evidence="15">
    <location>
        <begin position="130"/>
        <end position="138"/>
    </location>
    <ligand>
        <name>5-phospho-alpha-D-ribose 1-diphosphate</name>
        <dbReference type="ChEBI" id="CHEBI:58017"/>
    </ligand>
</feature>
<evidence type="ECO:0000256" key="10">
    <source>
        <dbReference type="ARBA" id="ARBA00031082"/>
    </source>
</evidence>
<keyword evidence="9 15" id="KW-0342">GTP-binding</keyword>
<dbReference type="FunFam" id="3.40.50.2020:FF:000003">
    <property type="entry name" value="Uracil phosphoribosyltransferase"/>
    <property type="match status" value="1"/>
</dbReference>
<comment type="similarity">
    <text evidence="2 15">Belongs to the UPRTase family.</text>
</comment>
<dbReference type="Proteomes" id="UP001139125">
    <property type="component" value="Unassembled WGS sequence"/>
</dbReference>
<comment type="function">
    <text evidence="12 15">Catalyzes the conversion of uracil and 5-phospho-alpha-D-ribose 1-diphosphate (PRPP) to UMP and diphosphate.</text>
</comment>
<name>A0A9X2L126_9BACT</name>
<dbReference type="AlphaFoldDB" id="A0A9X2L126"/>
<comment type="caution">
    <text evidence="17">The sequence shown here is derived from an EMBL/GenBank/DDBJ whole genome shotgun (WGS) entry which is preliminary data.</text>
</comment>
<evidence type="ECO:0000256" key="15">
    <source>
        <dbReference type="HAMAP-Rule" id="MF_01218"/>
    </source>
</evidence>
<dbReference type="Gene3D" id="3.40.50.2020">
    <property type="match status" value="1"/>
</dbReference>
<evidence type="ECO:0000256" key="3">
    <source>
        <dbReference type="ARBA" id="ARBA00011894"/>
    </source>
</evidence>
<feature type="domain" description="Phosphoribosyltransferase" evidence="16">
    <location>
        <begin position="7"/>
        <end position="207"/>
    </location>
</feature>
<dbReference type="GO" id="GO:0044206">
    <property type="term" value="P:UMP salvage"/>
    <property type="evidence" value="ECO:0007669"/>
    <property type="project" value="UniProtKB-UniRule"/>
</dbReference>
<comment type="pathway">
    <text evidence="1 15">Pyrimidine metabolism; UMP biosynthesis via salvage pathway; UMP from uracil: step 1/1.</text>
</comment>
<reference evidence="17" key="1">
    <citation type="submission" date="2022-06" db="EMBL/GenBank/DDBJ databases">
        <title>Gracilimonas sp. CAU 1638 isolated from sea sediment.</title>
        <authorList>
            <person name="Kim W."/>
        </authorList>
    </citation>
    <scope>NUCLEOTIDE SEQUENCE</scope>
    <source>
        <strain evidence="17">CAU 1638</strain>
    </source>
</reference>
<dbReference type="Pfam" id="PF14681">
    <property type="entry name" value="UPRTase"/>
    <property type="match status" value="1"/>
</dbReference>
<dbReference type="PANTHER" id="PTHR32315">
    <property type="entry name" value="ADENINE PHOSPHORIBOSYLTRANSFERASE"/>
    <property type="match status" value="1"/>
</dbReference>
<dbReference type="EC" id="2.4.2.9" evidence="3 15"/>
<feature type="binding site" evidence="15">
    <location>
        <position position="193"/>
    </location>
    <ligand>
        <name>uracil</name>
        <dbReference type="ChEBI" id="CHEBI:17568"/>
    </ligand>
</feature>
<evidence type="ECO:0000256" key="4">
    <source>
        <dbReference type="ARBA" id="ARBA00022533"/>
    </source>
</evidence>
<dbReference type="RefSeq" id="WP_255132271.1">
    <property type="nucleotide sequence ID" value="NZ_JANDBC010000001.1"/>
</dbReference>
<proteinExistence type="inferred from homology"/>
<evidence type="ECO:0000259" key="16">
    <source>
        <dbReference type="Pfam" id="PF14681"/>
    </source>
</evidence>
<dbReference type="InterPro" id="IPR000836">
    <property type="entry name" value="PRTase_dom"/>
</dbReference>
<dbReference type="InterPro" id="IPR034332">
    <property type="entry name" value="Upp_B"/>
</dbReference>
<keyword evidence="6 15" id="KW-0808">Transferase</keyword>
<dbReference type="HAMAP" id="MF_01218_B">
    <property type="entry name" value="Upp_B"/>
    <property type="match status" value="1"/>
</dbReference>
<comment type="catalytic activity">
    <reaction evidence="11 15">
        <text>UMP + diphosphate = 5-phospho-alpha-D-ribose 1-diphosphate + uracil</text>
        <dbReference type="Rhea" id="RHEA:13017"/>
        <dbReference type="ChEBI" id="CHEBI:17568"/>
        <dbReference type="ChEBI" id="CHEBI:33019"/>
        <dbReference type="ChEBI" id="CHEBI:57865"/>
        <dbReference type="ChEBI" id="CHEBI:58017"/>
        <dbReference type="EC" id="2.4.2.9"/>
    </reaction>
</comment>
<evidence type="ECO:0000256" key="13">
    <source>
        <dbReference type="ARBA" id="ARBA00072146"/>
    </source>
</evidence>
<evidence type="ECO:0000256" key="8">
    <source>
        <dbReference type="ARBA" id="ARBA00022842"/>
    </source>
</evidence>
<evidence type="ECO:0000256" key="11">
    <source>
        <dbReference type="ARBA" id="ARBA00052919"/>
    </source>
</evidence>
<dbReference type="EMBL" id="JANDBC010000001">
    <property type="protein sequence ID" value="MCP9290315.1"/>
    <property type="molecule type" value="Genomic_DNA"/>
</dbReference>